<evidence type="ECO:0000313" key="1">
    <source>
        <dbReference type="EMBL" id="AXX63049.1"/>
    </source>
</evidence>
<name>A0AAN1PUX4_VIBVL</name>
<dbReference type="AlphaFoldDB" id="A0AAN1PUX4"/>
<sequence>MYNKNKNKGLLMKSCKAFYTDSNGIDTESEVFYSAKKSGDGFNVILDGCGVDKSLKAKTFKVKTRYTADKLAFELATAVTAILEGIEKPQYVLYMVVKEDGKSIQCPILVSHFHCVSDSRKAIIDYIASNTDKEIKMLSGEFKLSIRKLEEYRGDLENDDKTHGFLKEFILE</sequence>
<reference evidence="1 2" key="1">
    <citation type="submission" date="2017-03" db="EMBL/GenBank/DDBJ databases">
        <title>Complete Genome Sequence of Vibrio vulnificus FORC_053.</title>
        <authorList>
            <consortium name="Food-borne Pathogen Omics Research Center"/>
            <person name="Chung H.Y."/>
            <person name="Na E.J."/>
            <person name="Song J.S."/>
            <person name="Kim H."/>
            <person name="Lee J.-H."/>
            <person name="Ryu S."/>
            <person name="Choi S.H."/>
        </authorList>
    </citation>
    <scope>NUCLEOTIDE SEQUENCE [LARGE SCALE GENOMIC DNA]</scope>
    <source>
        <strain evidence="1 2">FORC_053</strain>
    </source>
</reference>
<evidence type="ECO:0000313" key="2">
    <source>
        <dbReference type="Proteomes" id="UP000263418"/>
    </source>
</evidence>
<gene>
    <name evidence="1" type="ORF">FORC53_4710</name>
</gene>
<accession>A0AAN1PUX4</accession>
<proteinExistence type="predicted"/>
<organism evidence="1 2">
    <name type="scientific">Vibrio vulnificus</name>
    <dbReference type="NCBI Taxonomy" id="672"/>
    <lineage>
        <taxon>Bacteria</taxon>
        <taxon>Pseudomonadati</taxon>
        <taxon>Pseudomonadota</taxon>
        <taxon>Gammaproteobacteria</taxon>
        <taxon>Vibrionales</taxon>
        <taxon>Vibrionaceae</taxon>
        <taxon>Vibrio</taxon>
    </lineage>
</organism>
<protein>
    <submittedName>
        <fullName evidence="1">Uncharacterized protein</fullName>
    </submittedName>
</protein>
<dbReference type="Proteomes" id="UP000263418">
    <property type="component" value="Chromosome 3"/>
</dbReference>
<dbReference type="EMBL" id="CP019292">
    <property type="protein sequence ID" value="AXX63049.1"/>
    <property type="molecule type" value="Genomic_DNA"/>
</dbReference>